<feature type="domain" description="ATPase AAA-type core" evidence="1">
    <location>
        <begin position="143"/>
        <end position="288"/>
    </location>
</feature>
<evidence type="ECO:0000259" key="1">
    <source>
        <dbReference type="Pfam" id="PF13304"/>
    </source>
</evidence>
<proteinExistence type="predicted"/>
<organism evidence="2 3">
    <name type="scientific">Lysobacter daejeonensis GH1-9</name>
    <dbReference type="NCBI Taxonomy" id="1385517"/>
    <lineage>
        <taxon>Bacteria</taxon>
        <taxon>Pseudomonadati</taxon>
        <taxon>Pseudomonadota</taxon>
        <taxon>Gammaproteobacteria</taxon>
        <taxon>Lysobacterales</taxon>
        <taxon>Lysobacteraceae</taxon>
        <taxon>Aerolutibacter</taxon>
    </lineage>
</organism>
<protein>
    <recommendedName>
        <fullName evidence="1">ATPase AAA-type core domain-containing protein</fullName>
    </recommendedName>
</protein>
<dbReference type="CDD" id="cd00267">
    <property type="entry name" value="ABC_ATPase"/>
    <property type="match status" value="1"/>
</dbReference>
<dbReference type="eggNOG" id="COG1120">
    <property type="taxonomic scope" value="Bacteria"/>
</dbReference>
<name>A0A0A0ES76_9GAMM</name>
<comment type="caution">
    <text evidence="2">The sequence shown here is derived from an EMBL/GenBank/DDBJ whole genome shotgun (WGS) entry which is preliminary data.</text>
</comment>
<dbReference type="PANTHER" id="PTHR43581">
    <property type="entry name" value="ATP/GTP PHOSPHATASE"/>
    <property type="match status" value="1"/>
</dbReference>
<dbReference type="AlphaFoldDB" id="A0A0A0ES76"/>
<dbReference type="Proteomes" id="UP000029998">
    <property type="component" value="Unassembled WGS sequence"/>
</dbReference>
<reference evidence="2 3" key="1">
    <citation type="submission" date="2013-08" db="EMBL/GenBank/DDBJ databases">
        <title>Genome sequencing of Lysobacter.</title>
        <authorList>
            <person name="Zhang S."/>
            <person name="Wang G."/>
        </authorList>
    </citation>
    <scope>NUCLEOTIDE SEQUENCE [LARGE SCALE GENOMIC DNA]</scope>
    <source>
        <strain evidence="2 3">GH1-9</strain>
    </source>
</reference>
<gene>
    <name evidence="2" type="ORF">N800_11135</name>
</gene>
<sequence>MQELLRHVPNMFLLNAERRLDSDIVSDPSDEVELRRALRFDEPKRINDLVVRSREIALSQALSAAGKWISAQAVQGANRGSTNVHGVYVNVLRHLVAPAKKNQAGTDLAHPEMLLTSLTEIESKSAQLAKYELTAELSTSDFRRALQATAKTKRQIAANLLKPYLDSLQGRLAALEPVYRVVDDFVTIVNGFLYDKSLSFGFSSGFQIKNKRGDELGPRLLSSGEQQLLLLFCYALVSRDKPSVFIIDEPEISLNVKWQRKLVQSLLDITKGSRIQFILASHSMELIAQHRGRVVKLESRDG</sequence>
<dbReference type="SUPFAM" id="SSF52540">
    <property type="entry name" value="P-loop containing nucleoside triphosphate hydrolases"/>
    <property type="match status" value="1"/>
</dbReference>
<dbReference type="InterPro" id="IPR051396">
    <property type="entry name" value="Bact_Antivir_Def_Nuclease"/>
</dbReference>
<accession>A0A0A0ES76</accession>
<dbReference type="EMBL" id="AVPU01000044">
    <property type="protein sequence ID" value="KGM53095.1"/>
    <property type="molecule type" value="Genomic_DNA"/>
</dbReference>
<dbReference type="Gene3D" id="3.40.50.300">
    <property type="entry name" value="P-loop containing nucleotide triphosphate hydrolases"/>
    <property type="match status" value="1"/>
</dbReference>
<dbReference type="GO" id="GO:0005524">
    <property type="term" value="F:ATP binding"/>
    <property type="evidence" value="ECO:0007669"/>
    <property type="project" value="InterPro"/>
</dbReference>
<dbReference type="GO" id="GO:0016887">
    <property type="term" value="F:ATP hydrolysis activity"/>
    <property type="evidence" value="ECO:0007669"/>
    <property type="project" value="InterPro"/>
</dbReference>
<dbReference type="PANTHER" id="PTHR43581:SF2">
    <property type="entry name" value="EXCINUCLEASE ATPASE SUBUNIT"/>
    <property type="match status" value="1"/>
</dbReference>
<evidence type="ECO:0000313" key="2">
    <source>
        <dbReference type="EMBL" id="KGM53095.1"/>
    </source>
</evidence>
<dbReference type="InterPro" id="IPR003959">
    <property type="entry name" value="ATPase_AAA_core"/>
</dbReference>
<keyword evidence="3" id="KW-1185">Reference proteome</keyword>
<evidence type="ECO:0000313" key="3">
    <source>
        <dbReference type="Proteomes" id="UP000029998"/>
    </source>
</evidence>
<dbReference type="Pfam" id="PF13304">
    <property type="entry name" value="AAA_21"/>
    <property type="match status" value="1"/>
</dbReference>
<dbReference type="InterPro" id="IPR027417">
    <property type="entry name" value="P-loop_NTPase"/>
</dbReference>